<dbReference type="SUPFAM" id="SSF101801">
    <property type="entry name" value="Surface presentation of antigens (SPOA)"/>
    <property type="match status" value="1"/>
</dbReference>
<dbReference type="PRINTS" id="PR00956">
    <property type="entry name" value="FLGMOTORFLIN"/>
</dbReference>
<dbReference type="InterPro" id="IPR051469">
    <property type="entry name" value="FliN/MopA/SpaO"/>
</dbReference>
<dbReference type="Gene3D" id="2.30.330.10">
    <property type="entry name" value="SpoA-like"/>
    <property type="match status" value="1"/>
</dbReference>
<gene>
    <name evidence="8" type="primary">fliN_2</name>
    <name evidence="8" type="ORF">Lgee_1296</name>
</gene>
<dbReference type="GO" id="GO:0071973">
    <property type="term" value="P:bacterial-type flagellum-dependent cell motility"/>
    <property type="evidence" value="ECO:0007669"/>
    <property type="project" value="InterPro"/>
</dbReference>
<dbReference type="PANTHER" id="PTHR43484:SF1">
    <property type="entry name" value="FLAGELLAR MOTOR SWITCH PROTEIN FLIN"/>
    <property type="match status" value="1"/>
</dbReference>
<keyword evidence="4" id="KW-1003">Cell membrane</keyword>
<keyword evidence="6" id="KW-0283">Flagellar rotation</keyword>
<keyword evidence="9" id="KW-1185">Reference proteome</keyword>
<evidence type="ECO:0000256" key="1">
    <source>
        <dbReference type="ARBA" id="ARBA00004413"/>
    </source>
</evidence>
<dbReference type="Pfam" id="PF01052">
    <property type="entry name" value="FliMN_C"/>
    <property type="match status" value="1"/>
</dbReference>
<dbReference type="STRING" id="45065.Lgee_1296"/>
<keyword evidence="8" id="KW-0966">Cell projection</keyword>
<dbReference type="PATRIC" id="fig|45065.4.peg.1396"/>
<dbReference type="EMBL" id="LNYC01000051">
    <property type="protein sequence ID" value="KTC99030.1"/>
    <property type="molecule type" value="Genomic_DNA"/>
</dbReference>
<name>A0A0W0TU31_9GAMM</name>
<accession>A0A0W0TU31</accession>
<dbReference type="RefSeq" id="WP_051550838.1">
    <property type="nucleotide sequence ID" value="NZ_CAAAHN010000011.1"/>
</dbReference>
<dbReference type="GO" id="GO:0009425">
    <property type="term" value="C:bacterial-type flagellum basal body"/>
    <property type="evidence" value="ECO:0007669"/>
    <property type="project" value="InterPro"/>
</dbReference>
<evidence type="ECO:0000256" key="7">
    <source>
        <dbReference type="ARBA" id="ARBA00023136"/>
    </source>
</evidence>
<dbReference type="GO" id="GO:0006935">
    <property type="term" value="P:chemotaxis"/>
    <property type="evidence" value="ECO:0007669"/>
    <property type="project" value="UniProtKB-KW"/>
</dbReference>
<evidence type="ECO:0000256" key="6">
    <source>
        <dbReference type="ARBA" id="ARBA00022779"/>
    </source>
</evidence>
<protein>
    <recommendedName>
        <fullName evidence="3">Flagellar motor switch protein FliN</fullName>
    </recommendedName>
</protein>
<evidence type="ECO:0000313" key="8">
    <source>
        <dbReference type="EMBL" id="KTC99030.1"/>
    </source>
</evidence>
<evidence type="ECO:0000313" key="9">
    <source>
        <dbReference type="Proteomes" id="UP000054785"/>
    </source>
</evidence>
<dbReference type="GO" id="GO:0005886">
    <property type="term" value="C:plasma membrane"/>
    <property type="evidence" value="ECO:0007669"/>
    <property type="project" value="UniProtKB-SubCell"/>
</dbReference>
<keyword evidence="8" id="KW-0969">Cilium</keyword>
<dbReference type="AlphaFoldDB" id="A0A0W0TU31"/>
<dbReference type="Proteomes" id="UP000054785">
    <property type="component" value="Unassembled WGS sequence"/>
</dbReference>
<dbReference type="PANTHER" id="PTHR43484">
    <property type="match status" value="1"/>
</dbReference>
<keyword evidence="5" id="KW-0145">Chemotaxis</keyword>
<sequence>MSTLSEPVTRELTATASTTPWLESGIQSALSDIRIDCGIRLGTLTLTLQALQSLQSGAVLQLTESFGEPVDVIVNEQVIARGELVHCDEHFGVRVTEVAV</sequence>
<keyword evidence="8" id="KW-0282">Flagellum</keyword>
<evidence type="ECO:0000256" key="3">
    <source>
        <dbReference type="ARBA" id="ARBA00021897"/>
    </source>
</evidence>
<evidence type="ECO:0000256" key="4">
    <source>
        <dbReference type="ARBA" id="ARBA00022475"/>
    </source>
</evidence>
<reference evidence="8 9" key="1">
    <citation type="submission" date="2015-11" db="EMBL/GenBank/DDBJ databases">
        <title>Genomic analysis of 38 Legionella species identifies large and diverse effector repertoires.</title>
        <authorList>
            <person name="Burstein D."/>
            <person name="Amaro F."/>
            <person name="Zusman T."/>
            <person name="Lifshitz Z."/>
            <person name="Cohen O."/>
            <person name="Gilbert J.A."/>
            <person name="Pupko T."/>
            <person name="Shuman H.A."/>
            <person name="Segal G."/>
        </authorList>
    </citation>
    <scope>NUCLEOTIDE SEQUENCE [LARGE SCALE GENOMIC DNA]</scope>
    <source>
        <strain evidence="8 9">ATCC 49504</strain>
    </source>
</reference>
<dbReference type="InterPro" id="IPR001172">
    <property type="entry name" value="FliN_T3SS_HrcQb"/>
</dbReference>
<comment type="caution">
    <text evidence="8">The sequence shown here is derived from an EMBL/GenBank/DDBJ whole genome shotgun (WGS) entry which is preliminary data.</text>
</comment>
<dbReference type="InterPro" id="IPR001543">
    <property type="entry name" value="FliN-like_C"/>
</dbReference>
<evidence type="ECO:0000256" key="5">
    <source>
        <dbReference type="ARBA" id="ARBA00022500"/>
    </source>
</evidence>
<dbReference type="GO" id="GO:0003774">
    <property type="term" value="F:cytoskeletal motor activity"/>
    <property type="evidence" value="ECO:0007669"/>
    <property type="project" value="InterPro"/>
</dbReference>
<keyword evidence="7" id="KW-0472">Membrane</keyword>
<dbReference type="InterPro" id="IPR036429">
    <property type="entry name" value="SpoA-like_sf"/>
</dbReference>
<comment type="similarity">
    <text evidence="2">Belongs to the FliN/MopA/SpaO family.</text>
</comment>
<evidence type="ECO:0000256" key="2">
    <source>
        <dbReference type="ARBA" id="ARBA00009226"/>
    </source>
</evidence>
<proteinExistence type="inferred from homology"/>
<organism evidence="8 9">
    <name type="scientific">Legionella geestiana</name>
    <dbReference type="NCBI Taxonomy" id="45065"/>
    <lineage>
        <taxon>Bacteria</taxon>
        <taxon>Pseudomonadati</taxon>
        <taxon>Pseudomonadota</taxon>
        <taxon>Gammaproteobacteria</taxon>
        <taxon>Legionellales</taxon>
        <taxon>Legionellaceae</taxon>
        <taxon>Legionella</taxon>
    </lineage>
</organism>
<dbReference type="OrthoDB" id="5644966at2"/>
<comment type="subcellular location">
    <subcellularLocation>
        <location evidence="1">Cell membrane</location>
        <topology evidence="1">Peripheral membrane protein</topology>
        <orientation evidence="1">Cytoplasmic side</orientation>
    </subcellularLocation>
</comment>